<dbReference type="EMBL" id="BA000030">
    <property type="protein sequence ID" value="BAC68197.1"/>
    <property type="molecule type" value="Genomic_DNA"/>
</dbReference>
<dbReference type="KEGG" id="sma:SAVERM_487"/>
<organism evidence="2 3">
    <name type="scientific">Streptomyces avermitilis (strain ATCC 31267 / DSM 46492 / JCM 5070 / NBRC 14893 / NCIMB 12804 / NRRL 8165 / MA-4680)</name>
    <dbReference type="NCBI Taxonomy" id="227882"/>
    <lineage>
        <taxon>Bacteria</taxon>
        <taxon>Bacillati</taxon>
        <taxon>Actinomycetota</taxon>
        <taxon>Actinomycetes</taxon>
        <taxon>Kitasatosporales</taxon>
        <taxon>Streptomycetaceae</taxon>
        <taxon>Streptomyces</taxon>
    </lineage>
</organism>
<feature type="compositionally biased region" description="Low complexity" evidence="1">
    <location>
        <begin position="30"/>
        <end position="40"/>
    </location>
</feature>
<proteinExistence type="predicted"/>
<evidence type="ECO:0000313" key="2">
    <source>
        <dbReference type="EMBL" id="BAC68197.1"/>
    </source>
</evidence>
<accession>Q82QL8</accession>
<feature type="region of interest" description="Disordered" evidence="1">
    <location>
        <begin position="22"/>
        <end position="48"/>
    </location>
</feature>
<sequence>MRTSIRIASVLAGRPLALGGVAFTAPPPTRTSRPASTRSSGSCRAGRALSSDELHYEERWEPNHPATTVRTWTGVFAWSVISGLIGEPHRVTG</sequence>
<gene>
    <name evidence="2" type="ORF">SAVERM_487</name>
</gene>
<dbReference type="Proteomes" id="UP000000428">
    <property type="component" value="Chromosome"/>
</dbReference>
<protein>
    <submittedName>
        <fullName evidence="2">Secreted protein</fullName>
    </submittedName>
</protein>
<reference evidence="2 3" key="1">
    <citation type="journal article" date="2001" name="Proc. Natl. Acad. Sci. U.S.A.">
        <title>Genome sequence of an industrial microorganism Streptomyces avermitilis: deducing the ability of producing secondary metabolites.</title>
        <authorList>
            <person name="Omura S."/>
            <person name="Ikeda H."/>
            <person name="Ishikawa J."/>
            <person name="Hanamoto A."/>
            <person name="Takahashi C."/>
            <person name="Shinose M."/>
            <person name="Takahashi Y."/>
            <person name="Horikawa H."/>
            <person name="Nakazawa H."/>
            <person name="Osonoe T."/>
            <person name="Kikuchi H."/>
            <person name="Shiba T."/>
            <person name="Sakaki Y."/>
            <person name="Hattori M."/>
        </authorList>
    </citation>
    <scope>NUCLEOTIDE SEQUENCE [LARGE SCALE GENOMIC DNA]</scope>
    <source>
        <strain evidence="3">ATCC 31267 / DSM 46492 / JCM 5070 / NBRC 14893 / NCIMB 12804 / NRRL 8165 / MA-4680</strain>
    </source>
</reference>
<dbReference type="AlphaFoldDB" id="Q82QL8"/>
<reference evidence="2 3" key="3">
    <citation type="journal article" date="2014" name="J. Ind. Microbiol. Biotechnol.">
        <title>Genome mining of the Streptomyces avermitilis genome and development of genome-minimized hosts for heterologous expression of biosynthetic gene clusters.</title>
        <authorList>
            <person name="Ikeda H."/>
            <person name="Shin-ya K."/>
            <person name="Omura S."/>
        </authorList>
    </citation>
    <scope>NUCLEOTIDE SEQUENCE [LARGE SCALE GENOMIC DNA]</scope>
    <source>
        <strain evidence="3">ATCC 31267 / DSM 46492 / JCM 5070 / NBRC 14893 / NCIMB 12804 / NRRL 8165 / MA-4680</strain>
    </source>
</reference>
<reference evidence="2 3" key="2">
    <citation type="journal article" date="2003" name="Nat. Biotechnol.">
        <title>Complete genome sequence and comparative analysis of the industrial microorganism Streptomyces avermitilis.</title>
        <authorList>
            <person name="Ikeda H."/>
            <person name="Ishikawa J."/>
            <person name="Hanamoto A."/>
            <person name="Shinose M."/>
            <person name="Kikuchi H."/>
            <person name="Shiba T."/>
            <person name="Sakaki Y."/>
            <person name="Hattori M."/>
            <person name="Omura S."/>
        </authorList>
    </citation>
    <scope>NUCLEOTIDE SEQUENCE [LARGE SCALE GENOMIC DNA]</scope>
    <source>
        <strain evidence="3">ATCC 31267 / DSM 46492 / JCM 5070 / NBRC 14893 / NCIMB 12804 / NRRL 8165 / MA-4680</strain>
    </source>
</reference>
<name>Q82QL8_STRAW</name>
<evidence type="ECO:0000256" key="1">
    <source>
        <dbReference type="SAM" id="MobiDB-lite"/>
    </source>
</evidence>
<dbReference type="HOGENOM" id="CLU_2398207_0_0_11"/>
<evidence type="ECO:0000313" key="3">
    <source>
        <dbReference type="Proteomes" id="UP000000428"/>
    </source>
</evidence>
<keyword evidence="3" id="KW-1185">Reference proteome</keyword>